<feature type="transmembrane region" description="Helical" evidence="1">
    <location>
        <begin position="694"/>
        <end position="714"/>
    </location>
</feature>
<feature type="transmembrane region" description="Helical" evidence="1">
    <location>
        <begin position="567"/>
        <end position="591"/>
    </location>
</feature>
<proteinExistence type="predicted"/>
<dbReference type="PROSITE" id="PS50234">
    <property type="entry name" value="VWFA"/>
    <property type="match status" value="1"/>
</dbReference>
<feature type="transmembrane region" description="Helical" evidence="1">
    <location>
        <begin position="523"/>
        <end position="546"/>
    </location>
</feature>
<dbReference type="Gene3D" id="3.40.50.410">
    <property type="entry name" value="von Willebrand factor, type A domain"/>
    <property type="match status" value="1"/>
</dbReference>
<feature type="transmembrane region" description="Helical" evidence="1">
    <location>
        <begin position="603"/>
        <end position="624"/>
    </location>
</feature>
<evidence type="ECO:0000313" key="3">
    <source>
        <dbReference type="EMBL" id="MDI6104711.1"/>
    </source>
</evidence>
<feature type="transmembrane region" description="Helical" evidence="1">
    <location>
        <begin position="386"/>
        <end position="413"/>
    </location>
</feature>
<name>A0ABT6WY98_9ACTN</name>
<dbReference type="SUPFAM" id="SSF52540">
    <property type="entry name" value="P-loop containing nucleoside triphosphate hydrolases"/>
    <property type="match status" value="1"/>
</dbReference>
<dbReference type="Gene3D" id="3.40.50.300">
    <property type="entry name" value="P-loop containing nucleotide triphosphate hydrolases"/>
    <property type="match status" value="1"/>
</dbReference>
<dbReference type="SUPFAM" id="SSF53300">
    <property type="entry name" value="vWA-like"/>
    <property type="match status" value="1"/>
</dbReference>
<dbReference type="CDD" id="cd00198">
    <property type="entry name" value="vWFA"/>
    <property type="match status" value="1"/>
</dbReference>
<keyword evidence="1" id="KW-0812">Transmembrane</keyword>
<evidence type="ECO:0000259" key="2">
    <source>
        <dbReference type="PROSITE" id="PS50234"/>
    </source>
</evidence>
<dbReference type="PROSITE" id="PS51257">
    <property type="entry name" value="PROKAR_LIPOPROTEIN"/>
    <property type="match status" value="1"/>
</dbReference>
<comment type="caution">
    <text evidence="3">The sequence shown here is derived from an EMBL/GenBank/DDBJ whole genome shotgun (WGS) entry which is preliminary data.</text>
</comment>
<feature type="transmembrane region" description="Helical" evidence="1">
    <location>
        <begin position="659"/>
        <end position="682"/>
    </location>
</feature>
<feature type="transmembrane region" description="Helical" evidence="1">
    <location>
        <begin position="44"/>
        <end position="61"/>
    </location>
</feature>
<dbReference type="SMART" id="SM00327">
    <property type="entry name" value="VWA"/>
    <property type="match status" value="1"/>
</dbReference>
<reference evidence="3 4" key="1">
    <citation type="submission" date="2023-05" db="EMBL/GenBank/DDBJ databases">
        <title>Actinoplanes sp. NEAU-A12 genome sequencing.</title>
        <authorList>
            <person name="Wang Z.-S."/>
        </authorList>
    </citation>
    <scope>NUCLEOTIDE SEQUENCE [LARGE SCALE GENOMIC DNA]</scope>
    <source>
        <strain evidence="3 4">NEAU-A12</strain>
    </source>
</reference>
<organism evidence="3 4">
    <name type="scientific">Actinoplanes sandaracinus</name>
    <dbReference type="NCBI Taxonomy" id="3045177"/>
    <lineage>
        <taxon>Bacteria</taxon>
        <taxon>Bacillati</taxon>
        <taxon>Actinomycetota</taxon>
        <taxon>Actinomycetes</taxon>
        <taxon>Micromonosporales</taxon>
        <taxon>Micromonosporaceae</taxon>
        <taxon>Actinoplanes</taxon>
    </lineage>
</organism>
<sequence>MRSRPTSTLPGRRLVLAVTGVAAAACLGYVLVRHQGALSTADELASVGSLIVAVTVAFLSFRTSPQTARAAGADGEDETARRLAAQVRRQWLDEIGVRRLHHPRALRLRWTPSRPAAAGVAPPRPGRLDGGAPAARHLVALVRRTRPGQLVVLGPPGSGKSSLATLFTIAAIDLAEPGDPVPVLLALPAWDTRVPLDDWITRRIDDGYPGMAGALVAAGRVLPVLDGLDELPGPALAAAFDELNRVAAILPGLVVTCRVDEYEKAVAGEGPLSNAAVVRIEPVPPDDALAFLADSDVRGSTRWQPVADRLREDPGGELAGTLATPLMISLARSVYRSPATEPRRLLDMAGDAVDRHLLEEFARAAYPSPTPRRWLGLLARGTHLRWWTIAAMVHPVVIIAVVGGVVAALGAAAGAGVAALTGYRIGAATAYATVTGLAFGVLAGLRAARTSRGDEPSGAFAVITAALRDGLASGMIFAAGATIVLLTGGGITDGTNADGGTGGGDAGGWAGLSGPPGADPFGLLGPLVLLGVVGGTVFGIISNGLAAGRRIVPHRFGRRAGSLPRRIAEGCLTASPFAIAVAVVIAVLAGIERWRPERGLLEVLPFALAVAVATAVGGALVIGVPIGAGRWLSVPDGSEPDEATAATFRSSLRVERETLLVTTLGAGFAVGVVTAAAVGLFGGGVTGLGGGSTAAAAALAAGLAAVPVMVLAAFGSGAPWTAYTAARLWLAARGRLPWRLTHFLEGAHHRQILRRDGPAYQFRHERLRFHLSGDPPAASPTPRSHPSVVRRRTTTVTAVAGVVLLAVTGLTVVPDAVRTVGAKLAEASCRVSITVVASPEKADALARLVAVYNSSRSAVCNQVRLVAGARDPLAAPDPRQAQVWIPASSVAVDLLRRREPAALADPSAVDGLPRLTHDSLVLAVPETALPHLGSAGWPQIVDHLVEPGRWQADTGGRLGPLTVAVPDPTGSVAGLAALHGITGAVLGRSPTAADLAAPDTRHRVREVLAGATVTQEPSTALCEADAPHGVTVMITNAAVVRDADRGMWCPHRPRFRWAVVPLTDPGPSVDLPYVVMSSADAEQRRVATGFRDFLLRALGSADDHRLGYRLGPARAVWLAPATTEAVAGMWDSVRPPVTAILLVDASGSMGGARMAFMHAAMRAGMMRLTGDDRLGLWSFSGTAGAADPGYREHVPVGPAGEVRDRVSDALARLRPAGDTPLAAAVQGVRERIRRTMPSDRRVNLIVVTDDADSGGPLGVRAPAGAGGPGGPAVRTIFIGSPEEAEDLYVRSLWKSFSVPGDAAMWRADSAVETVEAFRRAFG</sequence>
<keyword evidence="1" id="KW-1133">Transmembrane helix</keyword>
<dbReference type="EMBL" id="JASCTH010000036">
    <property type="protein sequence ID" value="MDI6104711.1"/>
    <property type="molecule type" value="Genomic_DNA"/>
</dbReference>
<feature type="domain" description="VWFA" evidence="2">
    <location>
        <begin position="1138"/>
        <end position="1287"/>
    </location>
</feature>
<dbReference type="RefSeq" id="WP_282766122.1">
    <property type="nucleotide sequence ID" value="NZ_JASCTH010000036.1"/>
</dbReference>
<dbReference type="Pfam" id="PF13519">
    <property type="entry name" value="VWA_2"/>
    <property type="match status" value="1"/>
</dbReference>
<feature type="transmembrane region" description="Helical" evidence="1">
    <location>
        <begin position="793"/>
        <end position="813"/>
    </location>
</feature>
<keyword evidence="1" id="KW-0472">Membrane</keyword>
<keyword evidence="4" id="KW-1185">Reference proteome</keyword>
<dbReference type="InterPro" id="IPR002035">
    <property type="entry name" value="VWF_A"/>
</dbReference>
<dbReference type="Proteomes" id="UP001241758">
    <property type="component" value="Unassembled WGS sequence"/>
</dbReference>
<feature type="transmembrane region" description="Helical" evidence="1">
    <location>
        <begin position="460"/>
        <end position="486"/>
    </location>
</feature>
<gene>
    <name evidence="3" type="ORF">QLQ12_39585</name>
</gene>
<evidence type="ECO:0000313" key="4">
    <source>
        <dbReference type="Proteomes" id="UP001241758"/>
    </source>
</evidence>
<feature type="transmembrane region" description="Helical" evidence="1">
    <location>
        <begin position="12"/>
        <end position="32"/>
    </location>
</feature>
<evidence type="ECO:0000256" key="1">
    <source>
        <dbReference type="SAM" id="Phobius"/>
    </source>
</evidence>
<protein>
    <submittedName>
        <fullName evidence="3">VWA domain-containing protein</fullName>
    </submittedName>
</protein>
<dbReference type="InterPro" id="IPR036465">
    <property type="entry name" value="vWFA_dom_sf"/>
</dbReference>
<accession>A0ABT6WY98</accession>
<dbReference type="InterPro" id="IPR027417">
    <property type="entry name" value="P-loop_NTPase"/>
</dbReference>
<feature type="transmembrane region" description="Helical" evidence="1">
    <location>
        <begin position="425"/>
        <end position="448"/>
    </location>
</feature>